<dbReference type="EMBL" id="CP002273">
    <property type="protein sequence ID" value="ADO38798.1"/>
    <property type="molecule type" value="Genomic_DNA"/>
</dbReference>
<evidence type="ECO:0000313" key="2">
    <source>
        <dbReference type="Proteomes" id="UP000006873"/>
    </source>
</evidence>
<dbReference type="GeneID" id="68365466"/>
<name>E3GGJ3_9FIRM</name>
<dbReference type="eggNOG" id="COG3328">
    <property type="taxonomic scope" value="Bacteria"/>
</dbReference>
<dbReference type="HOGENOM" id="CLU_2682281_0_0_9"/>
<organism evidence="1 2">
    <name type="scientific">Eubacterium callanderi</name>
    <dbReference type="NCBI Taxonomy" id="53442"/>
    <lineage>
        <taxon>Bacteria</taxon>
        <taxon>Bacillati</taxon>
        <taxon>Bacillota</taxon>
        <taxon>Clostridia</taxon>
        <taxon>Eubacteriales</taxon>
        <taxon>Eubacteriaceae</taxon>
        <taxon>Eubacterium</taxon>
    </lineage>
</organism>
<dbReference type="AlphaFoldDB" id="E3GGJ3"/>
<sequence length="74" mass="8678">MSDNIIQLNQKLIHTKLKNLVRNSVEETLNALLDHEAEKLINAKKYKRSSDRKEYPSGLTIIRAIFKRQRLMSL</sequence>
<reference evidence="1 2" key="2">
    <citation type="journal article" date="2011" name="J. Bacteriol.">
        <title>Complete genome sequence of a carbon monoxide-utilizing acetogen, Eubacterium limosum KIST612.</title>
        <authorList>
            <person name="Roh H."/>
            <person name="Ko H.J."/>
            <person name="Kim D."/>
            <person name="Choi D.G."/>
            <person name="Park S."/>
            <person name="Kim S."/>
            <person name="Chang I.S."/>
            <person name="Choi I.G."/>
        </authorList>
    </citation>
    <scope>NUCLEOTIDE SEQUENCE [LARGE SCALE GENOMIC DNA]</scope>
    <source>
        <strain evidence="1 2">KIST612</strain>
    </source>
</reference>
<accession>E3GGJ3</accession>
<dbReference type="RefSeq" id="WP_013382105.1">
    <property type="nucleotide sequence ID" value="NC_014624.2"/>
</dbReference>
<proteinExistence type="predicted"/>
<keyword evidence="2" id="KW-1185">Reference proteome</keyword>
<evidence type="ECO:0000313" key="1">
    <source>
        <dbReference type="EMBL" id="ADO38798.1"/>
    </source>
</evidence>
<protein>
    <submittedName>
        <fullName evidence="1">Transposase</fullName>
    </submittedName>
</protein>
<reference key="1">
    <citation type="submission" date="2010-09" db="EMBL/GenBank/DDBJ databases">
        <authorList>
            <person name="Roh H."/>
            <person name="Ko H.-J."/>
            <person name="Kim D."/>
            <person name="Choi D.G."/>
            <person name="Park S."/>
            <person name="Kim S."/>
            <person name="Kim K.H."/>
            <person name="Chang I.S."/>
            <person name="Choi I.-G."/>
        </authorList>
    </citation>
    <scope>NUCLEOTIDE SEQUENCE</scope>
    <source>
        <strain>KIST612</strain>
    </source>
</reference>
<dbReference type="KEGG" id="elm:ELI_3851"/>
<dbReference type="Proteomes" id="UP000006873">
    <property type="component" value="Chromosome"/>
</dbReference>
<gene>
    <name evidence="1" type="ordered locus">ELI_3851</name>
</gene>